<sequence length="542" mass="59521">MTDLHAWPLRHFSGLYESLREGQEVALIDVREEAAFATGHPLFAANLSLSKLELDVLDRIPNRRTAITLYDNGEFYDEVCGERKAVRAAEFLKSLGYQDIALLAGDLAGWCEAGGEIFIDVNAPSKAFGEWVEHHYHTPSLTAEQVQALQNQGANIAVLDVRRFDEFQAMSIPGGVSVPGGELALRLRDVVPDEKTHIVINCAGRTRSIIGTQSLINAGVTQPVTALRNGTIGWTLAGQSLANNQLAHFPELSESARTFALKGAQALAIRAGVRSVTLSQIQQWQRDDSRTLYLFDVRTTDEYRAGHLAGSRHVPGGQLVQETDHTASVRGARIVLVDNDGVRARMAASWLAQMNWEVYVADVQPDDLTEQGDWQAQIAPAPAVESVKPEQLLNWLSDGNTGVLDLTTSANFLNRRIPGAIWTTRADIPRIIAAAPEKHRWVITCTSGLLARYAVTEVAALTGKEVYLLEKGTVGWITAGFPLERGESAYIKNAQDRYKRPYEGTNVSPQAMQDYLDWEYGLVAQLEKDGTHGFKLLASLAV</sequence>
<dbReference type="CDD" id="cd01534">
    <property type="entry name" value="4RHOD_Repeat_3"/>
    <property type="match status" value="1"/>
</dbReference>
<evidence type="ECO:0000313" key="4">
    <source>
        <dbReference type="Proteomes" id="UP000734343"/>
    </source>
</evidence>
<evidence type="ECO:0000256" key="1">
    <source>
        <dbReference type="ARBA" id="ARBA00022737"/>
    </source>
</evidence>
<dbReference type="Pfam" id="PF00581">
    <property type="entry name" value="Rhodanese"/>
    <property type="match status" value="4"/>
</dbReference>
<dbReference type="PROSITE" id="PS50206">
    <property type="entry name" value="RHODANESE_3"/>
    <property type="match status" value="3"/>
</dbReference>
<dbReference type="Proteomes" id="UP000734343">
    <property type="component" value="Unassembled WGS sequence"/>
</dbReference>
<dbReference type="PANTHER" id="PTHR43855">
    <property type="entry name" value="THIOSULFATE SULFURTRANSFERASE"/>
    <property type="match status" value="1"/>
</dbReference>
<keyword evidence="1" id="KW-0677">Repeat</keyword>
<comment type="caution">
    <text evidence="3">The sequence shown here is derived from an EMBL/GenBank/DDBJ whole genome shotgun (WGS) entry which is preliminary data.</text>
</comment>
<proteinExistence type="predicted"/>
<dbReference type="InterPro" id="IPR001763">
    <property type="entry name" value="Rhodanese-like_dom"/>
</dbReference>
<name>A0ABS6LVI5_9GAMM</name>
<protein>
    <submittedName>
        <fullName evidence="3">Rhodanese-related sulfurtransferase</fullName>
    </submittedName>
</protein>
<reference evidence="3 4" key="1">
    <citation type="submission" date="2021-03" db="EMBL/GenBank/DDBJ databases">
        <title>Five novel Rahnella species.</title>
        <authorList>
            <person name="Brady C."/>
            <person name="Asselin J."/>
            <person name="Beer S."/>
            <person name="Bruberg M.B."/>
            <person name="Crampton B."/>
            <person name="Venter S."/>
            <person name="Arnold D."/>
            <person name="Denman S."/>
        </authorList>
    </citation>
    <scope>NUCLEOTIDE SEQUENCE [LARGE SCALE GENOMIC DNA]</scope>
    <source>
        <strain evidence="3 4">H11b</strain>
    </source>
</reference>
<feature type="domain" description="Rhodanese" evidence="2">
    <location>
        <begin position="21"/>
        <end position="119"/>
    </location>
</feature>
<accession>A0ABS6LVI5</accession>
<dbReference type="SMART" id="SM00450">
    <property type="entry name" value="RHOD"/>
    <property type="match status" value="4"/>
</dbReference>
<dbReference type="InterPro" id="IPR051126">
    <property type="entry name" value="Thiosulfate_sulfurtransferase"/>
</dbReference>
<feature type="domain" description="Rhodanese" evidence="2">
    <location>
        <begin position="288"/>
        <end position="485"/>
    </location>
</feature>
<dbReference type="PANTHER" id="PTHR43855:SF1">
    <property type="entry name" value="THIOSULFATE SULFURTRANSFERASE"/>
    <property type="match status" value="1"/>
</dbReference>
<organism evidence="3 4">
    <name type="scientific">Rahnella bonaserana</name>
    <dbReference type="NCBI Taxonomy" id="2816248"/>
    <lineage>
        <taxon>Bacteria</taxon>
        <taxon>Pseudomonadati</taxon>
        <taxon>Pseudomonadota</taxon>
        <taxon>Gammaproteobacteria</taxon>
        <taxon>Enterobacterales</taxon>
        <taxon>Yersiniaceae</taxon>
        <taxon>Rahnella</taxon>
    </lineage>
</organism>
<gene>
    <name evidence="3" type="ORF">J1778_12595</name>
</gene>
<dbReference type="RefSeq" id="WP_217173454.1">
    <property type="nucleotide sequence ID" value="NZ_JAFMOW010000062.1"/>
</dbReference>
<evidence type="ECO:0000259" key="2">
    <source>
        <dbReference type="PROSITE" id="PS50206"/>
    </source>
</evidence>
<keyword evidence="4" id="KW-1185">Reference proteome</keyword>
<feature type="domain" description="Rhodanese" evidence="2">
    <location>
        <begin position="152"/>
        <end position="243"/>
    </location>
</feature>
<dbReference type="EMBL" id="JAFMOW010000062">
    <property type="protein sequence ID" value="MBU9856117.1"/>
    <property type="molecule type" value="Genomic_DNA"/>
</dbReference>
<evidence type="ECO:0000313" key="3">
    <source>
        <dbReference type="EMBL" id="MBU9856117.1"/>
    </source>
</evidence>